<protein>
    <submittedName>
        <fullName evidence="1">Small nuclear ribonucleoprotein, putative</fullName>
    </submittedName>
</protein>
<accession>A0AAV4M1F3</accession>
<evidence type="ECO:0000313" key="1">
    <source>
        <dbReference type="EMBL" id="GIX65869.1"/>
    </source>
</evidence>
<dbReference type="RefSeq" id="XP_067717938.1">
    <property type="nucleotide sequence ID" value="XM_067861837.1"/>
</dbReference>
<name>A0AAV4M1F3_BABCB</name>
<dbReference type="GO" id="GO:1990904">
    <property type="term" value="C:ribonucleoprotein complex"/>
    <property type="evidence" value="ECO:0007669"/>
    <property type="project" value="UniProtKB-KW"/>
</dbReference>
<keyword evidence="1" id="KW-0687">Ribonucleoprotein</keyword>
<reference evidence="1 2" key="1">
    <citation type="submission" date="2021-06" db="EMBL/GenBank/DDBJ databases">
        <title>Genome sequence of Babesia caballi.</title>
        <authorList>
            <person name="Yamagishi J."/>
            <person name="Kidaka T."/>
            <person name="Ochi A."/>
        </authorList>
    </citation>
    <scope>NUCLEOTIDE SEQUENCE [LARGE SCALE GENOMIC DNA]</scope>
    <source>
        <strain evidence="1">USDA-D6B2</strain>
    </source>
</reference>
<sequence length="165" mass="18718">MDAVEQLRGFDAFRYIGGRRTVCGAVLRDLVQVHILLHSGEDIEGELYYVDLQRNQTIIIRANVEEDGETVYMLHAAAIARLEPLEPLNESLDDIPRIPPDELADARVAITRNDEEMSQRRLHYDAQHRIAFHKRWPMHTGMSGLSFFGGGDSSTSGEDGHWHHS</sequence>
<proteinExistence type="predicted"/>
<dbReference type="Proteomes" id="UP001497744">
    <property type="component" value="Unassembled WGS sequence"/>
</dbReference>
<comment type="caution">
    <text evidence="1">The sequence shown here is derived from an EMBL/GenBank/DDBJ whole genome shotgun (WGS) entry which is preliminary data.</text>
</comment>
<dbReference type="EMBL" id="BPLF01000005">
    <property type="protein sequence ID" value="GIX65869.1"/>
    <property type="molecule type" value="Genomic_DNA"/>
</dbReference>
<keyword evidence="2" id="KW-1185">Reference proteome</keyword>
<organism evidence="1 2">
    <name type="scientific">Babesia caballi</name>
    <dbReference type="NCBI Taxonomy" id="5871"/>
    <lineage>
        <taxon>Eukaryota</taxon>
        <taxon>Sar</taxon>
        <taxon>Alveolata</taxon>
        <taxon>Apicomplexa</taxon>
        <taxon>Aconoidasida</taxon>
        <taxon>Piroplasmida</taxon>
        <taxon>Babesiidae</taxon>
        <taxon>Babesia</taxon>
    </lineage>
</organism>
<gene>
    <name evidence="1" type="ORF">BcabD6B2_53040</name>
</gene>
<evidence type="ECO:0000313" key="2">
    <source>
        <dbReference type="Proteomes" id="UP001497744"/>
    </source>
</evidence>
<dbReference type="GeneID" id="94197350"/>
<dbReference type="AlphaFoldDB" id="A0AAV4M1F3"/>